<organism evidence="2">
    <name type="scientific">Arundo donax</name>
    <name type="common">Giant reed</name>
    <name type="synonym">Donax arundinaceus</name>
    <dbReference type="NCBI Taxonomy" id="35708"/>
    <lineage>
        <taxon>Eukaryota</taxon>
        <taxon>Viridiplantae</taxon>
        <taxon>Streptophyta</taxon>
        <taxon>Embryophyta</taxon>
        <taxon>Tracheophyta</taxon>
        <taxon>Spermatophyta</taxon>
        <taxon>Magnoliopsida</taxon>
        <taxon>Liliopsida</taxon>
        <taxon>Poales</taxon>
        <taxon>Poaceae</taxon>
        <taxon>PACMAD clade</taxon>
        <taxon>Arundinoideae</taxon>
        <taxon>Arundineae</taxon>
        <taxon>Arundo</taxon>
    </lineage>
</organism>
<name>A0A0A9D2P3_ARUDO</name>
<dbReference type="AlphaFoldDB" id="A0A0A9D2P3"/>
<dbReference type="EMBL" id="GBRH01217965">
    <property type="protein sequence ID" value="JAD79930.1"/>
    <property type="molecule type" value="Transcribed_RNA"/>
</dbReference>
<evidence type="ECO:0000313" key="2">
    <source>
        <dbReference type="EMBL" id="JAD79930.1"/>
    </source>
</evidence>
<feature type="compositionally biased region" description="Polar residues" evidence="1">
    <location>
        <begin position="40"/>
        <end position="54"/>
    </location>
</feature>
<reference evidence="2" key="2">
    <citation type="journal article" date="2015" name="Data Brief">
        <title>Shoot transcriptome of the giant reed, Arundo donax.</title>
        <authorList>
            <person name="Barrero R.A."/>
            <person name="Guerrero F.D."/>
            <person name="Moolhuijzen P."/>
            <person name="Goolsby J.A."/>
            <person name="Tidwell J."/>
            <person name="Bellgard S.E."/>
            <person name="Bellgard M.I."/>
        </authorList>
    </citation>
    <scope>NUCLEOTIDE SEQUENCE</scope>
    <source>
        <tissue evidence="2">Shoot tissue taken approximately 20 cm above the soil surface</tissue>
    </source>
</reference>
<reference evidence="2" key="1">
    <citation type="submission" date="2014-09" db="EMBL/GenBank/DDBJ databases">
        <authorList>
            <person name="Magalhaes I.L.F."/>
            <person name="Oliveira U."/>
            <person name="Santos F.R."/>
            <person name="Vidigal T.H.D.A."/>
            <person name="Brescovit A.D."/>
            <person name="Santos A.J."/>
        </authorList>
    </citation>
    <scope>NUCLEOTIDE SEQUENCE</scope>
    <source>
        <tissue evidence="2">Shoot tissue taken approximately 20 cm above the soil surface</tissue>
    </source>
</reference>
<proteinExistence type="predicted"/>
<sequence>MSRAFAVPKSAMLCSNWPSPITMSQARATKIPSSIMYRPSSLTSSPRFSISSPLGSPDPSAVRFFS</sequence>
<protein>
    <submittedName>
        <fullName evidence="2">Uncharacterized protein</fullName>
    </submittedName>
</protein>
<accession>A0A0A9D2P3</accession>
<evidence type="ECO:0000256" key="1">
    <source>
        <dbReference type="SAM" id="MobiDB-lite"/>
    </source>
</evidence>
<feature type="region of interest" description="Disordered" evidence="1">
    <location>
        <begin position="40"/>
        <end position="66"/>
    </location>
</feature>